<feature type="transmembrane region" description="Helical" evidence="1">
    <location>
        <begin position="38"/>
        <end position="59"/>
    </location>
</feature>
<keyword evidence="1" id="KW-0812">Transmembrane</keyword>
<organism evidence="2">
    <name type="scientific">marine sediment metagenome</name>
    <dbReference type="NCBI Taxonomy" id="412755"/>
    <lineage>
        <taxon>unclassified sequences</taxon>
        <taxon>metagenomes</taxon>
        <taxon>ecological metagenomes</taxon>
    </lineage>
</organism>
<keyword evidence="1" id="KW-0472">Membrane</keyword>
<evidence type="ECO:0008006" key="3">
    <source>
        <dbReference type="Google" id="ProtNLM"/>
    </source>
</evidence>
<dbReference type="AlphaFoldDB" id="X1DAQ4"/>
<dbReference type="EMBL" id="BART01030563">
    <property type="protein sequence ID" value="GAH17861.1"/>
    <property type="molecule type" value="Genomic_DNA"/>
</dbReference>
<proteinExistence type="predicted"/>
<sequence>MQNINTAKNHVNNKTISKKKSYLNKKLSFDTTPKKLKVFRLLSMFCMGMFALISIVIYLKINSTVNVIDKQRVSQVISAEQIYAKLSDANTNVVNSYLSNEVDGSKFWQRYREEMDQVYNELITVSKNTAFGDSEREKIFTILNSI</sequence>
<feature type="non-terminal residue" evidence="2">
    <location>
        <position position="146"/>
    </location>
</feature>
<protein>
    <recommendedName>
        <fullName evidence="3">Chemotaxis methyl-accepting receptor HlyB-like 4HB MCP domain-containing protein</fullName>
    </recommendedName>
</protein>
<comment type="caution">
    <text evidence="2">The sequence shown here is derived from an EMBL/GenBank/DDBJ whole genome shotgun (WGS) entry which is preliminary data.</text>
</comment>
<name>X1DAQ4_9ZZZZ</name>
<evidence type="ECO:0000313" key="2">
    <source>
        <dbReference type="EMBL" id="GAH17861.1"/>
    </source>
</evidence>
<reference evidence="2" key="1">
    <citation type="journal article" date="2014" name="Front. Microbiol.">
        <title>High frequency of phylogenetically diverse reductive dehalogenase-homologous genes in deep subseafloor sedimentary metagenomes.</title>
        <authorList>
            <person name="Kawai M."/>
            <person name="Futagami T."/>
            <person name="Toyoda A."/>
            <person name="Takaki Y."/>
            <person name="Nishi S."/>
            <person name="Hori S."/>
            <person name="Arai W."/>
            <person name="Tsubouchi T."/>
            <person name="Morono Y."/>
            <person name="Uchiyama I."/>
            <person name="Ito T."/>
            <person name="Fujiyama A."/>
            <person name="Inagaki F."/>
            <person name="Takami H."/>
        </authorList>
    </citation>
    <scope>NUCLEOTIDE SEQUENCE</scope>
    <source>
        <strain evidence="2">Expedition CK06-06</strain>
    </source>
</reference>
<accession>X1DAQ4</accession>
<evidence type="ECO:0000256" key="1">
    <source>
        <dbReference type="SAM" id="Phobius"/>
    </source>
</evidence>
<gene>
    <name evidence="2" type="ORF">S01H4_53318</name>
</gene>
<keyword evidence="1" id="KW-1133">Transmembrane helix</keyword>